<dbReference type="InterPro" id="IPR017451">
    <property type="entry name" value="F-box-assoc_interact_dom"/>
</dbReference>
<keyword evidence="3" id="KW-1185">Reference proteome</keyword>
<dbReference type="Pfam" id="PF07734">
    <property type="entry name" value="FBA_1"/>
    <property type="match status" value="2"/>
</dbReference>
<dbReference type="OrthoDB" id="830198at2759"/>
<sequence length="322" mass="37122">MDWRSLPGDLVEDILSRVPAKSLARLRSTSYQWNVQLKSLFFAKKQSAKAPTEESLTIILMDFRVFLVKINLRGIHGNNVAPAFKVVAQLYLKDPFTYSSSQVDIRNVFPSCDGLLLCTTKDDRLVVWNPCSGVTKWIKPRNSYDEYDKFALGYHNKSSCKQYKILRVAYRQGQDNEYEIHDFTTDSWRVIDVKTINVWLSPYCPDRGVSVKGNTYWIALDTTQVVREEQLCLLGMDDEDAHSHVWVTTTSPGSVLSWSKILTLNNRFTMFNTAVSFLVDEENKALVCCNQYSTTGTRSSNTCTFWEKINTYDMWFSMVEMY</sequence>
<dbReference type="Pfam" id="PF00646">
    <property type="entry name" value="F-box"/>
    <property type="match status" value="1"/>
</dbReference>
<dbReference type="PROSITE" id="PS50181">
    <property type="entry name" value="FBOX"/>
    <property type="match status" value="1"/>
</dbReference>
<accession>A0A6D2HHP2</accession>
<evidence type="ECO:0000313" key="3">
    <source>
        <dbReference type="Proteomes" id="UP000467841"/>
    </source>
</evidence>
<dbReference type="InterPro" id="IPR001810">
    <property type="entry name" value="F-box_dom"/>
</dbReference>
<dbReference type="CDD" id="cd22157">
    <property type="entry name" value="F-box_AtFBW1-like"/>
    <property type="match status" value="1"/>
</dbReference>
<dbReference type="EMBL" id="CACVBM020000011">
    <property type="protein sequence ID" value="CAA7012855.1"/>
    <property type="molecule type" value="Genomic_DNA"/>
</dbReference>
<dbReference type="PANTHER" id="PTHR31672:SF13">
    <property type="entry name" value="F-BOX PROTEIN CPR30-LIKE"/>
    <property type="match status" value="1"/>
</dbReference>
<feature type="domain" description="F-box" evidence="1">
    <location>
        <begin position="1"/>
        <end position="45"/>
    </location>
</feature>
<protein>
    <recommendedName>
        <fullName evidence="1">F-box domain-containing protein</fullName>
    </recommendedName>
</protein>
<proteinExistence type="predicted"/>
<reference evidence="2" key="1">
    <citation type="submission" date="2020-01" db="EMBL/GenBank/DDBJ databases">
        <authorList>
            <person name="Mishra B."/>
        </authorList>
    </citation>
    <scope>NUCLEOTIDE SEQUENCE [LARGE SCALE GENOMIC DNA]</scope>
</reference>
<dbReference type="NCBIfam" id="TIGR01640">
    <property type="entry name" value="F_box_assoc_1"/>
    <property type="match status" value="1"/>
</dbReference>
<dbReference type="PANTHER" id="PTHR31672">
    <property type="entry name" value="BNACNNG10540D PROTEIN"/>
    <property type="match status" value="1"/>
</dbReference>
<dbReference type="InterPro" id="IPR006527">
    <property type="entry name" value="F-box-assoc_dom_typ1"/>
</dbReference>
<dbReference type="AlphaFoldDB" id="A0A6D2HHP2"/>
<name>A0A6D2HHP2_9BRAS</name>
<organism evidence="2 3">
    <name type="scientific">Microthlaspi erraticum</name>
    <dbReference type="NCBI Taxonomy" id="1685480"/>
    <lineage>
        <taxon>Eukaryota</taxon>
        <taxon>Viridiplantae</taxon>
        <taxon>Streptophyta</taxon>
        <taxon>Embryophyta</taxon>
        <taxon>Tracheophyta</taxon>
        <taxon>Spermatophyta</taxon>
        <taxon>Magnoliopsida</taxon>
        <taxon>eudicotyledons</taxon>
        <taxon>Gunneridae</taxon>
        <taxon>Pentapetalae</taxon>
        <taxon>rosids</taxon>
        <taxon>malvids</taxon>
        <taxon>Brassicales</taxon>
        <taxon>Brassicaceae</taxon>
        <taxon>Coluteocarpeae</taxon>
        <taxon>Microthlaspi</taxon>
    </lineage>
</organism>
<dbReference type="InterPro" id="IPR036047">
    <property type="entry name" value="F-box-like_dom_sf"/>
</dbReference>
<evidence type="ECO:0000259" key="1">
    <source>
        <dbReference type="PROSITE" id="PS50181"/>
    </source>
</evidence>
<evidence type="ECO:0000313" key="2">
    <source>
        <dbReference type="EMBL" id="CAA7012855.1"/>
    </source>
</evidence>
<dbReference type="Proteomes" id="UP000467841">
    <property type="component" value="Unassembled WGS sequence"/>
</dbReference>
<dbReference type="InterPro" id="IPR050796">
    <property type="entry name" value="SCF_F-box_component"/>
</dbReference>
<gene>
    <name evidence="2" type="ORF">MERR_LOCUS89</name>
</gene>
<dbReference type="SMART" id="SM00256">
    <property type="entry name" value="FBOX"/>
    <property type="match status" value="1"/>
</dbReference>
<dbReference type="SUPFAM" id="SSF81383">
    <property type="entry name" value="F-box domain"/>
    <property type="match status" value="1"/>
</dbReference>
<comment type="caution">
    <text evidence="2">The sequence shown here is derived from an EMBL/GenBank/DDBJ whole genome shotgun (WGS) entry which is preliminary data.</text>
</comment>